<dbReference type="Gene3D" id="3.30.565.10">
    <property type="entry name" value="Histidine kinase-like ATPase, C-terminal domain"/>
    <property type="match status" value="1"/>
</dbReference>
<dbReference type="InterPro" id="IPR036890">
    <property type="entry name" value="HATPase_C_sf"/>
</dbReference>
<dbReference type="InterPro" id="IPR003594">
    <property type="entry name" value="HATPase_dom"/>
</dbReference>
<evidence type="ECO:0000256" key="6">
    <source>
        <dbReference type="ARBA" id="ARBA00022777"/>
    </source>
</evidence>
<dbReference type="InterPro" id="IPR036097">
    <property type="entry name" value="HisK_dim/P_sf"/>
</dbReference>
<dbReference type="InterPro" id="IPR005467">
    <property type="entry name" value="His_kinase_dom"/>
</dbReference>
<dbReference type="Gene3D" id="1.10.287.130">
    <property type="match status" value="1"/>
</dbReference>
<gene>
    <name evidence="10" type="ORF">NU08_3420</name>
</gene>
<dbReference type="GO" id="GO:0005524">
    <property type="term" value="F:ATP binding"/>
    <property type="evidence" value="ECO:0007669"/>
    <property type="project" value="UniProtKB-KW"/>
</dbReference>
<dbReference type="SMART" id="SM00388">
    <property type="entry name" value="HisKA"/>
    <property type="match status" value="1"/>
</dbReference>
<dbReference type="GO" id="GO:0000155">
    <property type="term" value="F:phosphorelay sensor kinase activity"/>
    <property type="evidence" value="ECO:0007669"/>
    <property type="project" value="InterPro"/>
</dbReference>
<sequence length="262" mass="30015">MQEDFYEDEQKLLDTIALEVGNYIEKYQTLEKKAALRRTLERMERLTLLGEMTAGIAHELNTPLGNILGFAELIKDHNTDPDIDSDISIVINSVIYSREIVKRLMFFSCEMPQKLEVQEIKPVILFALSFLKSNFQKKEIKNELFIKNENITAKFDSVQITQVLFNLIINAIYAYPEKSTIKIIIDDDESNLYLKIEDQGTGIPENIKEKIFDPFFSTKPVNYGCGLGLSVVYGIIKNHNGQILLQDNFPNGTIFIIKIPLK</sequence>
<evidence type="ECO:0000256" key="7">
    <source>
        <dbReference type="ARBA" id="ARBA00022840"/>
    </source>
</evidence>
<protein>
    <recommendedName>
        <fullName evidence="2">histidine kinase</fullName>
        <ecNumber evidence="2">2.7.13.3</ecNumber>
    </recommendedName>
</protein>
<dbReference type="PROSITE" id="PS50109">
    <property type="entry name" value="HIS_KIN"/>
    <property type="match status" value="1"/>
</dbReference>
<evidence type="ECO:0000256" key="8">
    <source>
        <dbReference type="ARBA" id="ARBA00023012"/>
    </source>
</evidence>
<dbReference type="InterPro" id="IPR004358">
    <property type="entry name" value="Sig_transdc_His_kin-like_C"/>
</dbReference>
<evidence type="ECO:0000313" key="10">
    <source>
        <dbReference type="EMBL" id="RYJ37646.1"/>
    </source>
</evidence>
<dbReference type="Pfam" id="PF02518">
    <property type="entry name" value="HATPase_c"/>
    <property type="match status" value="1"/>
</dbReference>
<dbReference type="Pfam" id="PF00512">
    <property type="entry name" value="HisKA"/>
    <property type="match status" value="1"/>
</dbReference>
<keyword evidence="5" id="KW-0547">Nucleotide-binding</keyword>
<dbReference type="EC" id="2.7.13.3" evidence="2"/>
<feature type="domain" description="Histidine kinase" evidence="9">
    <location>
        <begin position="55"/>
        <end position="262"/>
    </location>
</feature>
<dbReference type="PANTHER" id="PTHR43065:SF46">
    <property type="entry name" value="C4-DICARBOXYLATE TRANSPORT SENSOR PROTEIN DCTB"/>
    <property type="match status" value="1"/>
</dbReference>
<dbReference type="AlphaFoldDB" id="A0A444VW64"/>
<evidence type="ECO:0000256" key="3">
    <source>
        <dbReference type="ARBA" id="ARBA00022553"/>
    </source>
</evidence>
<dbReference type="CDD" id="cd00082">
    <property type="entry name" value="HisKA"/>
    <property type="match status" value="1"/>
</dbReference>
<reference evidence="10 11" key="1">
    <citation type="submission" date="2014-12" db="EMBL/GenBank/DDBJ databases">
        <title>Genome sequence of Flavobacterium anhuiense RCM74.</title>
        <authorList>
            <person name="Kim J.F."/>
            <person name="Song J.Y."/>
            <person name="Kwak M.-J."/>
            <person name="Lee S.-W."/>
        </authorList>
    </citation>
    <scope>NUCLEOTIDE SEQUENCE [LARGE SCALE GENOMIC DNA]</scope>
    <source>
        <strain evidence="10 11">RCM74</strain>
    </source>
</reference>
<dbReference type="EMBL" id="JUIV01000014">
    <property type="protein sequence ID" value="RYJ37646.1"/>
    <property type="molecule type" value="Genomic_DNA"/>
</dbReference>
<comment type="catalytic activity">
    <reaction evidence="1">
        <text>ATP + protein L-histidine = ADP + protein N-phospho-L-histidine.</text>
        <dbReference type="EC" id="2.7.13.3"/>
    </reaction>
</comment>
<keyword evidence="7" id="KW-0067">ATP-binding</keyword>
<evidence type="ECO:0000313" key="11">
    <source>
        <dbReference type="Proteomes" id="UP000290433"/>
    </source>
</evidence>
<dbReference type="SUPFAM" id="SSF47384">
    <property type="entry name" value="Homodimeric domain of signal transducing histidine kinase"/>
    <property type="match status" value="1"/>
</dbReference>
<evidence type="ECO:0000256" key="2">
    <source>
        <dbReference type="ARBA" id="ARBA00012438"/>
    </source>
</evidence>
<proteinExistence type="predicted"/>
<evidence type="ECO:0000256" key="5">
    <source>
        <dbReference type="ARBA" id="ARBA00022741"/>
    </source>
</evidence>
<name>A0A444VW64_9FLAO</name>
<dbReference type="Proteomes" id="UP000290433">
    <property type="component" value="Unassembled WGS sequence"/>
</dbReference>
<dbReference type="PANTHER" id="PTHR43065">
    <property type="entry name" value="SENSOR HISTIDINE KINASE"/>
    <property type="match status" value="1"/>
</dbReference>
<dbReference type="SUPFAM" id="SSF55874">
    <property type="entry name" value="ATPase domain of HSP90 chaperone/DNA topoisomerase II/histidine kinase"/>
    <property type="match status" value="1"/>
</dbReference>
<keyword evidence="3" id="KW-0597">Phosphoprotein</keyword>
<keyword evidence="8" id="KW-0902">Two-component regulatory system</keyword>
<evidence type="ECO:0000256" key="1">
    <source>
        <dbReference type="ARBA" id="ARBA00000085"/>
    </source>
</evidence>
<comment type="caution">
    <text evidence="10">The sequence shown here is derived from an EMBL/GenBank/DDBJ whole genome shotgun (WGS) entry which is preliminary data.</text>
</comment>
<dbReference type="InterPro" id="IPR003661">
    <property type="entry name" value="HisK_dim/P_dom"/>
</dbReference>
<keyword evidence="6 10" id="KW-0418">Kinase</keyword>
<accession>A0A444VW64</accession>
<organism evidence="10 11">
    <name type="scientific">Flavobacterium anhuiense</name>
    <dbReference type="NCBI Taxonomy" id="459526"/>
    <lineage>
        <taxon>Bacteria</taxon>
        <taxon>Pseudomonadati</taxon>
        <taxon>Bacteroidota</taxon>
        <taxon>Flavobacteriia</taxon>
        <taxon>Flavobacteriales</taxon>
        <taxon>Flavobacteriaceae</taxon>
        <taxon>Flavobacterium</taxon>
    </lineage>
</organism>
<evidence type="ECO:0000259" key="9">
    <source>
        <dbReference type="PROSITE" id="PS50109"/>
    </source>
</evidence>
<evidence type="ECO:0000256" key="4">
    <source>
        <dbReference type="ARBA" id="ARBA00022679"/>
    </source>
</evidence>
<dbReference type="PRINTS" id="PR00344">
    <property type="entry name" value="BCTRLSENSOR"/>
</dbReference>
<dbReference type="SMART" id="SM00387">
    <property type="entry name" value="HATPase_c"/>
    <property type="match status" value="1"/>
</dbReference>
<keyword evidence="4" id="KW-0808">Transferase</keyword>